<name>A0ABU9BSM3_9BURK</name>
<evidence type="ECO:0000313" key="4">
    <source>
        <dbReference type="Proteomes" id="UP001371218"/>
    </source>
</evidence>
<dbReference type="PANTHER" id="PTHR43031:SF18">
    <property type="entry name" value="RHODANESE-RELATED SULFURTRANSFERASES"/>
    <property type="match status" value="1"/>
</dbReference>
<reference evidence="3 4" key="1">
    <citation type="submission" date="2024-04" db="EMBL/GenBank/DDBJ databases">
        <title>Novel species of the genus Ideonella isolated from streams.</title>
        <authorList>
            <person name="Lu H."/>
        </authorList>
    </citation>
    <scope>NUCLEOTIDE SEQUENCE [LARGE SCALE GENOMIC DNA]</scope>
    <source>
        <strain evidence="3 4">DXS29W</strain>
    </source>
</reference>
<dbReference type="Proteomes" id="UP001371218">
    <property type="component" value="Unassembled WGS sequence"/>
</dbReference>
<dbReference type="InterPro" id="IPR036873">
    <property type="entry name" value="Rhodanese-like_dom_sf"/>
</dbReference>
<proteinExistence type="predicted"/>
<dbReference type="Gene3D" id="3.40.250.10">
    <property type="entry name" value="Rhodanese-like domain"/>
    <property type="match status" value="1"/>
</dbReference>
<feature type="domain" description="Rhodanese" evidence="2">
    <location>
        <begin position="45"/>
        <end position="134"/>
    </location>
</feature>
<dbReference type="InterPro" id="IPR050229">
    <property type="entry name" value="GlpE_sulfurtransferase"/>
</dbReference>
<protein>
    <submittedName>
        <fullName evidence="3">Rhodanese-like domain-containing protein</fullName>
    </submittedName>
</protein>
<dbReference type="CDD" id="cd00158">
    <property type="entry name" value="RHOD"/>
    <property type="match status" value="1"/>
</dbReference>
<organism evidence="3 4">
    <name type="scientific">Ideonella lacteola</name>
    <dbReference type="NCBI Taxonomy" id="2984193"/>
    <lineage>
        <taxon>Bacteria</taxon>
        <taxon>Pseudomonadati</taxon>
        <taxon>Pseudomonadota</taxon>
        <taxon>Betaproteobacteria</taxon>
        <taxon>Burkholderiales</taxon>
        <taxon>Sphaerotilaceae</taxon>
        <taxon>Ideonella</taxon>
    </lineage>
</organism>
<accession>A0ABU9BSM3</accession>
<keyword evidence="4" id="KW-1185">Reference proteome</keyword>
<dbReference type="PANTHER" id="PTHR43031">
    <property type="entry name" value="FAD-DEPENDENT OXIDOREDUCTASE"/>
    <property type="match status" value="1"/>
</dbReference>
<dbReference type="PROSITE" id="PS50206">
    <property type="entry name" value="RHODANESE_3"/>
    <property type="match status" value="1"/>
</dbReference>
<sequence>MSFLIENWIPAVMALVSGGMLLWPVLQRGSQGGAISTGEAVRLINREKAVVIDVSEPAEYAAGHVAGSRSVPLATLEGANGLPSNKTLPLVVVCATGARAARAVAQLRKAGHANAQVLAGGLKAWREANLPVESSKA</sequence>
<dbReference type="SMART" id="SM00450">
    <property type="entry name" value="RHOD"/>
    <property type="match status" value="1"/>
</dbReference>
<keyword evidence="1" id="KW-0812">Transmembrane</keyword>
<dbReference type="InterPro" id="IPR001763">
    <property type="entry name" value="Rhodanese-like_dom"/>
</dbReference>
<keyword evidence="1" id="KW-1133">Transmembrane helix</keyword>
<keyword evidence="1" id="KW-0472">Membrane</keyword>
<feature type="transmembrane region" description="Helical" evidence="1">
    <location>
        <begin position="7"/>
        <end position="26"/>
    </location>
</feature>
<evidence type="ECO:0000259" key="2">
    <source>
        <dbReference type="PROSITE" id="PS50206"/>
    </source>
</evidence>
<evidence type="ECO:0000256" key="1">
    <source>
        <dbReference type="SAM" id="Phobius"/>
    </source>
</evidence>
<dbReference type="SUPFAM" id="SSF52821">
    <property type="entry name" value="Rhodanese/Cell cycle control phosphatase"/>
    <property type="match status" value="1"/>
</dbReference>
<gene>
    <name evidence="3" type="ORF">AACH06_13840</name>
</gene>
<comment type="caution">
    <text evidence="3">The sequence shown here is derived from an EMBL/GenBank/DDBJ whole genome shotgun (WGS) entry which is preliminary data.</text>
</comment>
<evidence type="ECO:0000313" key="3">
    <source>
        <dbReference type="EMBL" id="MEK8031905.1"/>
    </source>
</evidence>
<dbReference type="EMBL" id="JBBUTG010000007">
    <property type="protein sequence ID" value="MEK8031905.1"/>
    <property type="molecule type" value="Genomic_DNA"/>
</dbReference>
<dbReference type="Pfam" id="PF00581">
    <property type="entry name" value="Rhodanese"/>
    <property type="match status" value="1"/>
</dbReference>
<dbReference type="RefSeq" id="WP_341426304.1">
    <property type="nucleotide sequence ID" value="NZ_JBBUTG010000007.1"/>
</dbReference>